<proteinExistence type="predicted"/>
<feature type="signal peptide" evidence="1">
    <location>
        <begin position="1"/>
        <end position="23"/>
    </location>
</feature>
<keyword evidence="1" id="KW-0732">Signal</keyword>
<evidence type="ECO:0000256" key="1">
    <source>
        <dbReference type="SAM" id="SignalP"/>
    </source>
</evidence>
<gene>
    <name evidence="2" type="ORF">ACFORG_15645</name>
</gene>
<accession>A0ABV7TJ33</accession>
<protein>
    <submittedName>
        <fullName evidence="2">YHS domain-containing (Seleno)protein</fullName>
    </submittedName>
</protein>
<feature type="chain" id="PRO_5045455766" evidence="1">
    <location>
        <begin position="24"/>
        <end position="149"/>
    </location>
</feature>
<dbReference type="NCBIfam" id="NF041384">
    <property type="entry name" value="YHS_seleno_dom"/>
    <property type="match status" value="1"/>
</dbReference>
<name>A0ABV7TJ33_9RHOB</name>
<dbReference type="EMBL" id="JBHRXI010000016">
    <property type="protein sequence ID" value="MFC3615198.1"/>
    <property type="molecule type" value="Genomic_DNA"/>
</dbReference>
<evidence type="ECO:0000313" key="3">
    <source>
        <dbReference type="Proteomes" id="UP001595629"/>
    </source>
</evidence>
<reference evidence="3" key="1">
    <citation type="journal article" date="2019" name="Int. J. Syst. Evol. Microbiol.">
        <title>The Global Catalogue of Microorganisms (GCM) 10K type strain sequencing project: providing services to taxonomists for standard genome sequencing and annotation.</title>
        <authorList>
            <consortium name="The Broad Institute Genomics Platform"/>
            <consortium name="The Broad Institute Genome Sequencing Center for Infectious Disease"/>
            <person name="Wu L."/>
            <person name="Ma J."/>
        </authorList>
    </citation>
    <scope>NUCLEOTIDE SEQUENCE [LARGE SCALE GENOMIC DNA]</scope>
    <source>
        <strain evidence="3">KCTC 42911</strain>
    </source>
</reference>
<dbReference type="RefSeq" id="WP_386736454.1">
    <property type="nucleotide sequence ID" value="NZ_JBHRXI010000016.1"/>
</dbReference>
<organism evidence="2 3">
    <name type="scientific">Lutimaribacter marinistellae</name>
    <dbReference type="NCBI Taxonomy" id="1820329"/>
    <lineage>
        <taxon>Bacteria</taxon>
        <taxon>Pseudomonadati</taxon>
        <taxon>Pseudomonadota</taxon>
        <taxon>Alphaproteobacteria</taxon>
        <taxon>Rhodobacterales</taxon>
        <taxon>Roseobacteraceae</taxon>
        <taxon>Lutimaribacter</taxon>
    </lineage>
</organism>
<comment type="caution">
    <text evidence="2">The sequence shown here is derived from an EMBL/GenBank/DDBJ whole genome shotgun (WGS) entry which is preliminary data.</text>
</comment>
<keyword evidence="3" id="KW-1185">Reference proteome</keyword>
<dbReference type="Proteomes" id="UP001595629">
    <property type="component" value="Unassembled WGS sequence"/>
</dbReference>
<sequence length="149" mass="16466">MLDRRQILTGLAALLLTAAPLRAEETVFYAPGGAALDGYDVVEYFHSGEAKRGTDKHVVMWKGVDWYFISAANREAFEANPRGYAPQFGGYCAYAVANGYTAATDPHAWHIVDGKLYLTHSPRADQLWQKDIAGNIARAARHWPKVLGE</sequence>
<evidence type="ECO:0000313" key="2">
    <source>
        <dbReference type="EMBL" id="MFC3615198.1"/>
    </source>
</evidence>